<dbReference type="Gene3D" id="3.40.50.12190">
    <property type="match status" value="1"/>
</dbReference>
<sequence length="465" mass="51809">MNVHTCDVGEDIKQTERDDVAVKNLPKESEGEDEEGQDEVMHPMESFISSQVNPEMESLQEEITKGEDTKQPIHNDEGMGNMQREGKGDGAGGPQLDGEGGELEINESPENSEISKSKNEEGAHCISGLTLSQVTPPVKSPPEESIRENPEDLVSLKSKDVTNDENSERRCSLKKEEHKRSAEEHSGEGDSPCHEKKERSVKTQDTKSSKFILIYALFGAVLAVTVLWFMRGEAPPVQKEFNLLDVFRHEMDKVQSSFPNQHKELWRRSKIHLLRHLQMSRPNEPVSLILTSGRGAEKTLGCLAQRLAAAFSTSLNASALDIDGASKTAEDSDQVKLDIDRALREAFDAGKQAAVIHRFEELPPGSTLIFYRYCDHENAAYKNIFLAFTVLLAEELEVLPNVSLGMVEEMVQEYLKEKFVSSHRTTMFNQMDVDKLSGLWSRISHLILPVAAEQKVELHGCGGLG</sequence>
<dbReference type="OrthoDB" id="6258998at2759"/>
<dbReference type="InterPro" id="IPR046753">
    <property type="entry name" value="TOIP1/2_C"/>
</dbReference>
<evidence type="ECO:0000313" key="13">
    <source>
        <dbReference type="Proteomes" id="UP001501920"/>
    </source>
</evidence>
<feature type="compositionally biased region" description="Basic and acidic residues" evidence="10">
    <location>
        <begin position="10"/>
        <end position="29"/>
    </location>
</feature>
<dbReference type="GO" id="GO:0005635">
    <property type="term" value="C:nuclear envelope"/>
    <property type="evidence" value="ECO:0007669"/>
    <property type="project" value="UniProtKB-SubCell"/>
</dbReference>
<feature type="compositionally biased region" description="Basic and acidic residues" evidence="10">
    <location>
        <begin position="62"/>
        <end position="77"/>
    </location>
</feature>
<evidence type="ECO:0000256" key="2">
    <source>
        <dbReference type="ARBA" id="ARBA00007860"/>
    </source>
</evidence>
<feature type="transmembrane region" description="Helical" evidence="11">
    <location>
        <begin position="212"/>
        <end position="230"/>
    </location>
</feature>
<reference evidence="12 13" key="1">
    <citation type="submission" date="2020-10" db="EMBL/GenBank/DDBJ databases">
        <title>Pygocentrus nattereri (red-bellied piranha) genome, fPygNat1, primary haplotype.</title>
        <authorList>
            <person name="Myers G."/>
            <person name="Meyer A."/>
            <person name="Karagic N."/>
            <person name="Pippel M."/>
            <person name="Winkler S."/>
            <person name="Tracey A."/>
            <person name="Wood J."/>
            <person name="Formenti G."/>
            <person name="Howe K."/>
            <person name="Fedrigo O."/>
            <person name="Jarvis E.D."/>
        </authorList>
    </citation>
    <scope>NUCLEOTIDE SEQUENCE [LARGE SCALE GENOMIC DNA]</scope>
</reference>
<evidence type="ECO:0000256" key="8">
    <source>
        <dbReference type="ARBA" id="ARBA00023242"/>
    </source>
</evidence>
<comment type="subcellular location">
    <subcellularLocation>
        <location evidence="9">Endomembrane system</location>
        <topology evidence="9">Single-pass membrane protein</topology>
    </subcellularLocation>
    <subcellularLocation>
        <location evidence="1">Nucleus envelope</location>
    </subcellularLocation>
</comment>
<evidence type="ECO:0000313" key="12">
    <source>
        <dbReference type="Ensembl" id="ENSPNAP00000045118.1"/>
    </source>
</evidence>
<name>A0A3B4DAJ2_PYGNA</name>
<evidence type="ECO:0000256" key="5">
    <source>
        <dbReference type="ARBA" id="ARBA00022989"/>
    </source>
</evidence>
<proteinExistence type="inferred from homology"/>
<comment type="similarity">
    <text evidence="2">Belongs to the TOR1AIP family.</text>
</comment>
<dbReference type="OMA" id="QRRETWI"/>
<reference evidence="12" key="2">
    <citation type="submission" date="2025-08" db="UniProtKB">
        <authorList>
            <consortium name="Ensembl"/>
        </authorList>
    </citation>
    <scope>IDENTIFICATION</scope>
</reference>
<dbReference type="PANTHER" id="PTHR18843">
    <property type="entry name" value="TORSIN-1A-INTERACTING PROTEIN"/>
    <property type="match status" value="1"/>
</dbReference>
<evidence type="ECO:0000256" key="1">
    <source>
        <dbReference type="ARBA" id="ARBA00004259"/>
    </source>
</evidence>
<protein>
    <submittedName>
        <fullName evidence="12">Uncharacterized protein</fullName>
    </submittedName>
</protein>
<keyword evidence="13" id="KW-1185">Reference proteome</keyword>
<evidence type="ECO:0000256" key="6">
    <source>
        <dbReference type="ARBA" id="ARBA00023136"/>
    </source>
</evidence>
<reference evidence="12" key="3">
    <citation type="submission" date="2025-09" db="UniProtKB">
        <authorList>
            <consortium name="Ensembl"/>
        </authorList>
    </citation>
    <scope>IDENTIFICATION</scope>
</reference>
<dbReference type="PANTHER" id="PTHR18843:SF7">
    <property type="entry name" value="LAMINA-ASSOCIATED POLYPEPTIDE 1B ISOFORM 1-RELATED"/>
    <property type="match status" value="1"/>
</dbReference>
<feature type="compositionally biased region" description="Basic and acidic residues" evidence="10">
    <location>
        <begin position="141"/>
        <end position="150"/>
    </location>
</feature>
<dbReference type="InterPro" id="IPR038599">
    <property type="entry name" value="LAP1C-like_C_sf"/>
</dbReference>
<feature type="compositionally biased region" description="Basic and acidic residues" evidence="10">
    <location>
        <begin position="157"/>
        <end position="202"/>
    </location>
</feature>
<dbReference type="RefSeq" id="XP_017576752.1">
    <property type="nucleotide sequence ID" value="XM_017721263.2"/>
</dbReference>
<dbReference type="InterPro" id="IPR008662">
    <property type="entry name" value="TOIP1/2"/>
</dbReference>
<evidence type="ECO:0000256" key="4">
    <source>
        <dbReference type="ARBA" id="ARBA00022692"/>
    </source>
</evidence>
<dbReference type="AlphaFoldDB" id="A0A3B4DAJ2"/>
<dbReference type="Proteomes" id="UP001501920">
    <property type="component" value="Chromosome 28"/>
</dbReference>
<dbReference type="GeneID" id="108441635"/>
<accession>A0A3B4DAJ2</accession>
<dbReference type="GO" id="GO:0001671">
    <property type="term" value="F:ATPase activator activity"/>
    <property type="evidence" value="ECO:0007669"/>
    <property type="project" value="InterPro"/>
</dbReference>
<evidence type="ECO:0000256" key="7">
    <source>
        <dbReference type="ARBA" id="ARBA00023180"/>
    </source>
</evidence>
<keyword evidence="7" id="KW-0325">Glycoprotein</keyword>
<evidence type="ECO:0000256" key="10">
    <source>
        <dbReference type="SAM" id="MobiDB-lite"/>
    </source>
</evidence>
<keyword evidence="8" id="KW-0539">Nucleus</keyword>
<dbReference type="GeneTree" id="ENSGT00390000012166"/>
<evidence type="ECO:0000256" key="3">
    <source>
        <dbReference type="ARBA" id="ARBA00022553"/>
    </source>
</evidence>
<evidence type="ECO:0000256" key="9">
    <source>
        <dbReference type="ARBA" id="ARBA00037847"/>
    </source>
</evidence>
<dbReference type="Ensembl" id="ENSPNAT00000042581.1">
    <property type="protein sequence ID" value="ENSPNAP00000045118.1"/>
    <property type="gene ID" value="ENSPNAG00000036900.1"/>
</dbReference>
<keyword evidence="3" id="KW-0597">Phosphoprotein</keyword>
<keyword evidence="4 11" id="KW-0812">Transmembrane</keyword>
<dbReference type="GO" id="GO:0061024">
    <property type="term" value="P:membrane organization"/>
    <property type="evidence" value="ECO:0007669"/>
    <property type="project" value="TreeGrafter"/>
</dbReference>
<dbReference type="GO" id="GO:0016020">
    <property type="term" value="C:membrane"/>
    <property type="evidence" value="ECO:0007669"/>
    <property type="project" value="TreeGrafter"/>
</dbReference>
<feature type="region of interest" description="Disordered" evidence="10">
    <location>
        <begin position="1"/>
        <end position="202"/>
    </location>
</feature>
<feature type="compositionally biased region" description="Basic and acidic residues" evidence="10">
    <location>
        <begin position="113"/>
        <end position="123"/>
    </location>
</feature>
<keyword evidence="5 11" id="KW-1133">Transmembrane helix</keyword>
<dbReference type="Pfam" id="PF05609">
    <property type="entry name" value="LAP1_C"/>
    <property type="match status" value="1"/>
</dbReference>
<keyword evidence="6 11" id="KW-0472">Membrane</keyword>
<evidence type="ECO:0000256" key="11">
    <source>
        <dbReference type="SAM" id="Phobius"/>
    </source>
</evidence>
<organism evidence="12 13">
    <name type="scientific">Pygocentrus nattereri</name>
    <name type="common">Red-bellied piranha</name>
    <dbReference type="NCBI Taxonomy" id="42514"/>
    <lineage>
        <taxon>Eukaryota</taxon>
        <taxon>Metazoa</taxon>
        <taxon>Chordata</taxon>
        <taxon>Craniata</taxon>
        <taxon>Vertebrata</taxon>
        <taxon>Euteleostomi</taxon>
        <taxon>Actinopterygii</taxon>
        <taxon>Neopterygii</taxon>
        <taxon>Teleostei</taxon>
        <taxon>Ostariophysi</taxon>
        <taxon>Characiformes</taxon>
        <taxon>Characoidei</taxon>
        <taxon>Pygocentrus</taxon>
    </lineage>
</organism>